<feature type="transmembrane region" description="Helical" evidence="1">
    <location>
        <begin position="64"/>
        <end position="97"/>
    </location>
</feature>
<comment type="caution">
    <text evidence="2">The sequence shown here is derived from an EMBL/GenBank/DDBJ whole genome shotgun (WGS) entry which is preliminary data.</text>
</comment>
<organism evidence="2 3">
    <name type="scientific">Planococcus antarcticus DSM 14505</name>
    <dbReference type="NCBI Taxonomy" id="1185653"/>
    <lineage>
        <taxon>Bacteria</taxon>
        <taxon>Bacillati</taxon>
        <taxon>Bacillota</taxon>
        <taxon>Bacilli</taxon>
        <taxon>Bacillales</taxon>
        <taxon>Caryophanaceae</taxon>
        <taxon>Planococcus</taxon>
    </lineage>
</organism>
<proteinExistence type="predicted"/>
<keyword evidence="1" id="KW-0812">Transmembrane</keyword>
<keyword evidence="1" id="KW-0472">Membrane</keyword>
<accession>A0AA87LUG5</accession>
<name>A0AA87LUG5_9BACL</name>
<dbReference type="AlphaFoldDB" id="A0AA87LUG5"/>
<dbReference type="EMBL" id="AJYB01000005">
    <property type="protein sequence ID" value="EIM08339.1"/>
    <property type="molecule type" value="Genomic_DNA"/>
</dbReference>
<protein>
    <submittedName>
        <fullName evidence="2">Uncharacterized protein</fullName>
    </submittedName>
</protein>
<evidence type="ECO:0000256" key="1">
    <source>
        <dbReference type="SAM" id="Phobius"/>
    </source>
</evidence>
<gene>
    <name evidence="2" type="ORF">A1A1_01388</name>
</gene>
<dbReference type="RefSeq" id="WP_006828298.1">
    <property type="nucleotide sequence ID" value="NZ_AJYB01000005.1"/>
</dbReference>
<sequence>MEIYSLNLNGIMYELIYNSNTEMYSTKAYDLSNGQELDIEKLNEKQLSNGEIIQSNNKVSEDTISAFIAIPLVSLAAWAFQHLLAMAIATTLVTVIVASKDKVKSESFLQK</sequence>
<reference evidence="2 3" key="1">
    <citation type="journal article" date="2012" name="J. Bacteriol.">
        <title>Genome Sequence of the Antarctic Psychrophile Bacterium Planococcus antarcticus DSM 14505.</title>
        <authorList>
            <person name="Margolles A."/>
            <person name="Gueimonde M."/>
            <person name="Sanchez B."/>
        </authorList>
    </citation>
    <scope>NUCLEOTIDE SEQUENCE [LARGE SCALE GENOMIC DNA]</scope>
    <source>
        <strain evidence="2 3">DSM 14505</strain>
    </source>
</reference>
<evidence type="ECO:0000313" key="3">
    <source>
        <dbReference type="Proteomes" id="UP000004725"/>
    </source>
</evidence>
<keyword evidence="1" id="KW-1133">Transmembrane helix</keyword>
<evidence type="ECO:0000313" key="2">
    <source>
        <dbReference type="EMBL" id="EIM08339.1"/>
    </source>
</evidence>
<dbReference type="Proteomes" id="UP000004725">
    <property type="component" value="Unassembled WGS sequence"/>
</dbReference>